<dbReference type="Gene3D" id="2.160.20.80">
    <property type="entry name" value="E3 ubiquitin-protein ligase SopA"/>
    <property type="match status" value="1"/>
</dbReference>
<feature type="region of interest" description="Disordered" evidence="1">
    <location>
        <begin position="77"/>
        <end position="129"/>
    </location>
</feature>
<feature type="compositionally biased region" description="Basic and acidic residues" evidence="1">
    <location>
        <begin position="112"/>
        <end position="129"/>
    </location>
</feature>
<name>A0ABN3VKB4_9PSEU</name>
<comment type="caution">
    <text evidence="2">The sequence shown here is derived from an EMBL/GenBank/DDBJ whole genome shotgun (WGS) entry which is preliminary data.</text>
</comment>
<gene>
    <name evidence="2" type="ORF">GCM10010470_56520</name>
</gene>
<evidence type="ECO:0000313" key="3">
    <source>
        <dbReference type="Proteomes" id="UP001500979"/>
    </source>
</evidence>
<dbReference type="EMBL" id="BAAAUX010000026">
    <property type="protein sequence ID" value="GAA2813756.1"/>
    <property type="molecule type" value="Genomic_DNA"/>
</dbReference>
<organism evidence="2 3">
    <name type="scientific">Saccharopolyspora taberi</name>
    <dbReference type="NCBI Taxonomy" id="60895"/>
    <lineage>
        <taxon>Bacteria</taxon>
        <taxon>Bacillati</taxon>
        <taxon>Actinomycetota</taxon>
        <taxon>Actinomycetes</taxon>
        <taxon>Pseudonocardiales</taxon>
        <taxon>Pseudonocardiaceae</taxon>
        <taxon>Saccharopolyspora</taxon>
    </lineage>
</organism>
<reference evidence="2 3" key="1">
    <citation type="journal article" date="2019" name="Int. J. Syst. Evol. Microbiol.">
        <title>The Global Catalogue of Microorganisms (GCM) 10K type strain sequencing project: providing services to taxonomists for standard genome sequencing and annotation.</title>
        <authorList>
            <consortium name="The Broad Institute Genomics Platform"/>
            <consortium name="The Broad Institute Genome Sequencing Center for Infectious Disease"/>
            <person name="Wu L."/>
            <person name="Ma J."/>
        </authorList>
    </citation>
    <scope>NUCLEOTIDE SEQUENCE [LARGE SCALE GENOMIC DNA]</scope>
    <source>
        <strain evidence="2 3">JCM 9383</strain>
    </source>
</reference>
<evidence type="ECO:0000313" key="2">
    <source>
        <dbReference type="EMBL" id="GAA2813756.1"/>
    </source>
</evidence>
<sequence length="129" mass="14018">MSPLELADVRFEDVDLSNASWQAVKLRQAEIVRSRAIGFRLSIASADDVRVDGCRWDYAAIHVEGVKGALVFTTESDSRRSMPGPYRAACGRRGGTRSHPAAGNAPPAPGEDVVRSGREPRRGRGEWLG</sequence>
<accession>A0ABN3VKB4</accession>
<evidence type="ECO:0008006" key="4">
    <source>
        <dbReference type="Google" id="ProtNLM"/>
    </source>
</evidence>
<proteinExistence type="predicted"/>
<keyword evidence="3" id="KW-1185">Reference proteome</keyword>
<dbReference type="Proteomes" id="UP001500979">
    <property type="component" value="Unassembled WGS sequence"/>
</dbReference>
<evidence type="ECO:0000256" key="1">
    <source>
        <dbReference type="SAM" id="MobiDB-lite"/>
    </source>
</evidence>
<protein>
    <recommendedName>
        <fullName evidence="4">Pentapeptide repeat-containing protein</fullName>
    </recommendedName>
</protein>
<dbReference type="SUPFAM" id="SSF141571">
    <property type="entry name" value="Pentapeptide repeat-like"/>
    <property type="match status" value="1"/>
</dbReference>